<name>A0A1R3H0A5_COCAP</name>
<proteinExistence type="predicted"/>
<evidence type="ECO:0000313" key="2">
    <source>
        <dbReference type="Proteomes" id="UP000188268"/>
    </source>
</evidence>
<dbReference type="Gramene" id="OMO63747">
    <property type="protein sequence ID" value="OMO63747"/>
    <property type="gene ID" value="CCACVL1_22311"/>
</dbReference>
<organism evidence="1 2">
    <name type="scientific">Corchorus capsularis</name>
    <name type="common">Jute</name>
    <dbReference type="NCBI Taxonomy" id="210143"/>
    <lineage>
        <taxon>Eukaryota</taxon>
        <taxon>Viridiplantae</taxon>
        <taxon>Streptophyta</taxon>
        <taxon>Embryophyta</taxon>
        <taxon>Tracheophyta</taxon>
        <taxon>Spermatophyta</taxon>
        <taxon>Magnoliopsida</taxon>
        <taxon>eudicotyledons</taxon>
        <taxon>Gunneridae</taxon>
        <taxon>Pentapetalae</taxon>
        <taxon>rosids</taxon>
        <taxon>malvids</taxon>
        <taxon>Malvales</taxon>
        <taxon>Malvaceae</taxon>
        <taxon>Grewioideae</taxon>
        <taxon>Apeibeae</taxon>
        <taxon>Corchorus</taxon>
    </lineage>
</organism>
<dbReference type="AlphaFoldDB" id="A0A1R3H0A5"/>
<accession>A0A1R3H0A5</accession>
<dbReference type="EMBL" id="AWWV01012880">
    <property type="protein sequence ID" value="OMO63747.1"/>
    <property type="molecule type" value="Genomic_DNA"/>
</dbReference>
<reference evidence="1 2" key="1">
    <citation type="submission" date="2013-09" db="EMBL/GenBank/DDBJ databases">
        <title>Corchorus capsularis genome sequencing.</title>
        <authorList>
            <person name="Alam M."/>
            <person name="Haque M.S."/>
            <person name="Islam M.S."/>
            <person name="Emdad E.M."/>
            <person name="Islam M.M."/>
            <person name="Ahmed B."/>
            <person name="Halim A."/>
            <person name="Hossen Q.M.M."/>
            <person name="Hossain M.Z."/>
            <person name="Ahmed R."/>
            <person name="Khan M.M."/>
            <person name="Islam R."/>
            <person name="Rashid M.M."/>
            <person name="Khan S.A."/>
            <person name="Rahman M.S."/>
            <person name="Alam M."/>
        </authorList>
    </citation>
    <scope>NUCLEOTIDE SEQUENCE [LARGE SCALE GENOMIC DNA]</scope>
    <source>
        <strain evidence="2">cv. CVL-1</strain>
        <tissue evidence="1">Whole seedling</tissue>
    </source>
</reference>
<gene>
    <name evidence="1" type="ORF">CCACVL1_22311</name>
</gene>
<evidence type="ECO:0000313" key="1">
    <source>
        <dbReference type="EMBL" id="OMO63747.1"/>
    </source>
</evidence>
<keyword evidence="2" id="KW-1185">Reference proteome</keyword>
<protein>
    <submittedName>
        <fullName evidence="1">Uncharacterized protein</fullName>
    </submittedName>
</protein>
<comment type="caution">
    <text evidence="1">The sequence shown here is derived from an EMBL/GenBank/DDBJ whole genome shotgun (WGS) entry which is preliminary data.</text>
</comment>
<dbReference type="Proteomes" id="UP000188268">
    <property type="component" value="Unassembled WGS sequence"/>
</dbReference>
<sequence>MGHHFEGGIFVSYPVSDVGARRFGGK</sequence>